<dbReference type="EMBL" id="GEZM01050968">
    <property type="protein sequence ID" value="JAV75254.1"/>
    <property type="molecule type" value="Transcribed_RNA"/>
</dbReference>
<accession>A0A1Y1LNK4</accession>
<dbReference type="EMBL" id="GEZM01050969">
    <property type="protein sequence ID" value="JAV75252.1"/>
    <property type="molecule type" value="Transcribed_RNA"/>
</dbReference>
<reference evidence="1" key="1">
    <citation type="journal article" date="2016" name="Sci. Rep.">
        <title>Molecular characterization of firefly nuptial gifts: a multi-omics approach sheds light on postcopulatory sexual selection.</title>
        <authorList>
            <person name="Al-Wathiqui N."/>
            <person name="Fallon T.R."/>
            <person name="South A."/>
            <person name="Weng J.K."/>
            <person name="Lewis S.M."/>
        </authorList>
    </citation>
    <scope>NUCLEOTIDE SEQUENCE</scope>
</reference>
<sequence>MSNELKELKDELQTNFTDKDAFLGIPRMFSRTSARFELPMDSRALGAMTPLQYVTDYVIVSNSRKQLYNHIFKKFMNENDLENEQRRVILGKNLLPALNEVMSKNMSVEQGAKFRNLVEWEDESDVQFKTFCGICALCERLLAPDYPLLVLPKREDPCHEVCTVFCRMNGFAKLQCR</sequence>
<organism evidence="1">
    <name type="scientific">Photinus pyralis</name>
    <name type="common">Common eastern firefly</name>
    <name type="synonym">Lampyris pyralis</name>
    <dbReference type="NCBI Taxonomy" id="7054"/>
    <lineage>
        <taxon>Eukaryota</taxon>
        <taxon>Metazoa</taxon>
        <taxon>Ecdysozoa</taxon>
        <taxon>Arthropoda</taxon>
        <taxon>Hexapoda</taxon>
        <taxon>Insecta</taxon>
        <taxon>Pterygota</taxon>
        <taxon>Neoptera</taxon>
        <taxon>Endopterygota</taxon>
        <taxon>Coleoptera</taxon>
        <taxon>Polyphaga</taxon>
        <taxon>Elateriformia</taxon>
        <taxon>Elateroidea</taxon>
        <taxon>Lampyridae</taxon>
        <taxon>Lampyrinae</taxon>
        <taxon>Photinus</taxon>
    </lineage>
</organism>
<dbReference type="EMBL" id="GEZM01050972">
    <property type="protein sequence ID" value="JAV75245.1"/>
    <property type="molecule type" value="Transcribed_RNA"/>
</dbReference>
<dbReference type="EMBL" id="GEZM01050975">
    <property type="protein sequence ID" value="JAV75234.1"/>
    <property type="molecule type" value="Transcribed_RNA"/>
</dbReference>
<dbReference type="AlphaFoldDB" id="A0A1Y1LNK4"/>
<dbReference type="EMBL" id="GEZM01050974">
    <property type="protein sequence ID" value="JAV75237.1"/>
    <property type="molecule type" value="Transcribed_RNA"/>
</dbReference>
<evidence type="ECO:0000313" key="1">
    <source>
        <dbReference type="EMBL" id="JAV75254.1"/>
    </source>
</evidence>
<dbReference type="EMBL" id="GEZM01050971">
    <property type="protein sequence ID" value="JAV75246.1"/>
    <property type="molecule type" value="Transcribed_RNA"/>
</dbReference>
<dbReference type="EMBL" id="GEZM01050970">
    <property type="protein sequence ID" value="JAV75250.1"/>
    <property type="molecule type" value="Transcribed_RNA"/>
</dbReference>
<dbReference type="PANTHER" id="PTHR36696:SF1">
    <property type="entry name" value="EF-HAND DOMAIN-CONTAINING PROTEIN"/>
    <property type="match status" value="1"/>
</dbReference>
<dbReference type="PANTHER" id="PTHR36696">
    <property type="entry name" value="AGAP012002-PA"/>
    <property type="match status" value="1"/>
</dbReference>
<dbReference type="EMBL" id="GEZM01050973">
    <property type="protein sequence ID" value="JAV75240.1"/>
    <property type="molecule type" value="Transcribed_RNA"/>
</dbReference>
<proteinExistence type="predicted"/>
<name>A0A1Y1LNK4_PHOPY</name>
<protein>
    <submittedName>
        <fullName evidence="1">Uncharacterized protein</fullName>
    </submittedName>
</protein>